<dbReference type="GO" id="GO:0043123">
    <property type="term" value="P:positive regulation of canonical NF-kappaB signal transduction"/>
    <property type="evidence" value="ECO:0007669"/>
    <property type="project" value="TreeGrafter"/>
</dbReference>
<dbReference type="GO" id="GO:0005769">
    <property type="term" value="C:early endosome"/>
    <property type="evidence" value="ECO:0007669"/>
    <property type="project" value="UniProtKB-SubCell"/>
</dbReference>
<dbReference type="GO" id="GO:2000494">
    <property type="term" value="P:positive regulation of interleukin-18-mediated signaling pathway"/>
    <property type="evidence" value="ECO:0007669"/>
    <property type="project" value="UniProtKB-ARBA"/>
</dbReference>
<dbReference type="GO" id="GO:0005783">
    <property type="term" value="C:endoplasmic reticulum"/>
    <property type="evidence" value="ECO:0007669"/>
    <property type="project" value="UniProtKB-SubCell"/>
</dbReference>
<evidence type="ECO:0000256" key="14">
    <source>
        <dbReference type="ARBA" id="ARBA00022824"/>
    </source>
</evidence>
<evidence type="ECO:0000256" key="18">
    <source>
        <dbReference type="ARBA" id="ARBA00023198"/>
    </source>
</evidence>
<keyword evidence="9" id="KW-0963">Cytoplasm</keyword>
<evidence type="ECO:0000256" key="2">
    <source>
        <dbReference type="ARBA" id="ARBA00004236"/>
    </source>
</evidence>
<dbReference type="GO" id="GO:0006897">
    <property type="term" value="P:endocytosis"/>
    <property type="evidence" value="ECO:0007669"/>
    <property type="project" value="UniProtKB-ARBA"/>
</dbReference>
<keyword evidence="14" id="KW-0256">Endoplasmic reticulum</keyword>
<dbReference type="Proteomes" id="UP000472273">
    <property type="component" value="Unplaced"/>
</dbReference>
<evidence type="ECO:0000256" key="12">
    <source>
        <dbReference type="ARBA" id="ARBA00022707"/>
    </source>
</evidence>
<evidence type="ECO:0000256" key="22">
    <source>
        <dbReference type="ARBA" id="ARBA00063028"/>
    </source>
</evidence>
<comment type="function">
    <text evidence="21">Functions as a sorting adapter in different signaling pathways to facilitate downstream signaling leading to type I interferon induction. In TLR4 signaling, physically bridges TLR4 and TICAM1 and functionally transmits signal to TICAM1 in early endosomes after endocytosis of TLR4. In TLR2 signaling, physically bridges TLR2 and MYD88 and is required for the TLR2-dependent movement of MYD88 to endosomes following ligand engagement. Involved in IL-18 signaling and is proposed to function as a sorting adapter for MYD88 in IL-18 signaling during adaptive immune response. Forms a complex with RAB11FIP2 that is recruited to the phagosomes to promote the activation of the actin-regulatory GTPases RAC1 and CDC42 and subsequent phagocytosis of Gram-negative bacteria.</text>
</comment>
<evidence type="ECO:0000256" key="15">
    <source>
        <dbReference type="ARBA" id="ARBA00022859"/>
    </source>
</evidence>
<dbReference type="AlphaFoldDB" id="A0A670XQS3"/>
<organism evidence="26 27">
    <name type="scientific">Pseudonaja textilis</name>
    <name type="common">Eastern brown snake</name>
    <dbReference type="NCBI Taxonomy" id="8673"/>
    <lineage>
        <taxon>Eukaryota</taxon>
        <taxon>Metazoa</taxon>
        <taxon>Chordata</taxon>
        <taxon>Craniata</taxon>
        <taxon>Vertebrata</taxon>
        <taxon>Euteleostomi</taxon>
        <taxon>Lepidosauria</taxon>
        <taxon>Squamata</taxon>
        <taxon>Bifurcata</taxon>
        <taxon>Unidentata</taxon>
        <taxon>Episquamata</taxon>
        <taxon>Toxicofera</taxon>
        <taxon>Serpentes</taxon>
        <taxon>Colubroidea</taxon>
        <taxon>Elapidae</taxon>
        <taxon>Hydrophiinae</taxon>
        <taxon>Pseudonaja</taxon>
    </lineage>
</organism>
<evidence type="ECO:0000256" key="1">
    <source>
        <dbReference type="ARBA" id="ARBA00004231"/>
    </source>
</evidence>
<evidence type="ECO:0000256" key="24">
    <source>
        <dbReference type="ARBA" id="ARBA00080195"/>
    </source>
</evidence>
<comment type="subcellular location">
    <subcellularLocation>
        <location evidence="2">Cell membrane</location>
    </subcellularLocation>
    <subcellularLocation>
        <location evidence="1">Cell projection</location>
        <location evidence="1">Phagocytic cup</location>
    </subcellularLocation>
    <subcellularLocation>
        <location evidence="5">Cytoplasm</location>
    </subcellularLocation>
    <subcellularLocation>
        <location evidence="4">Early endosome</location>
    </subcellularLocation>
    <subcellularLocation>
        <location evidence="3">Endoplasmic reticulum</location>
    </subcellularLocation>
    <subcellularLocation>
        <location evidence="6">Golgi apparatus</location>
    </subcellularLocation>
    <subcellularLocation>
        <location evidence="7">Late endosome</location>
    </subcellularLocation>
</comment>
<evidence type="ECO:0000256" key="23">
    <source>
        <dbReference type="ARBA" id="ARBA00072691"/>
    </source>
</evidence>
<protein>
    <recommendedName>
        <fullName evidence="23">TIR domain-containing adapter molecule 2</fullName>
    </recommendedName>
    <alternativeName>
        <fullName evidence="24">TRIF-related adapter molecule</fullName>
    </alternativeName>
</protein>
<evidence type="ECO:0000256" key="8">
    <source>
        <dbReference type="ARBA" id="ARBA00022475"/>
    </source>
</evidence>
<keyword evidence="19" id="KW-0966">Cell projection</keyword>
<dbReference type="Ensembl" id="ENSPTXT00000001701.1">
    <property type="protein sequence ID" value="ENSPTXP00000001656.1"/>
    <property type="gene ID" value="ENSPTXG00000001335.1"/>
</dbReference>
<evidence type="ECO:0000256" key="13">
    <source>
        <dbReference type="ARBA" id="ARBA00022753"/>
    </source>
</evidence>
<evidence type="ECO:0000256" key="21">
    <source>
        <dbReference type="ARBA" id="ARBA00056963"/>
    </source>
</evidence>
<dbReference type="GO" id="GO:0001891">
    <property type="term" value="C:phagocytic cup"/>
    <property type="evidence" value="ECO:0007669"/>
    <property type="project" value="UniProtKB-SubCell"/>
</dbReference>
<keyword evidence="16" id="KW-0333">Golgi apparatus</keyword>
<keyword evidence="13" id="KW-0967">Endosome</keyword>
<dbReference type="GO" id="GO:0035666">
    <property type="term" value="P:TRIF-dependent toll-like receptor signaling pathway"/>
    <property type="evidence" value="ECO:0007669"/>
    <property type="project" value="InterPro"/>
</dbReference>
<evidence type="ECO:0000256" key="3">
    <source>
        <dbReference type="ARBA" id="ARBA00004240"/>
    </source>
</evidence>
<dbReference type="PROSITE" id="PS50104">
    <property type="entry name" value="TIR"/>
    <property type="match status" value="1"/>
</dbReference>
<evidence type="ECO:0000256" key="20">
    <source>
        <dbReference type="ARBA" id="ARBA00023288"/>
    </source>
</evidence>
<proteinExistence type="predicted"/>
<evidence type="ECO:0000256" key="9">
    <source>
        <dbReference type="ARBA" id="ARBA00022490"/>
    </source>
</evidence>
<keyword evidence="27" id="KW-1185">Reference proteome</keyword>
<dbReference type="GO" id="GO:0045087">
    <property type="term" value="P:innate immune response"/>
    <property type="evidence" value="ECO:0007669"/>
    <property type="project" value="UniProtKB-KW"/>
</dbReference>
<evidence type="ECO:0000256" key="7">
    <source>
        <dbReference type="ARBA" id="ARBA00004603"/>
    </source>
</evidence>
<accession>A0A670XQS3</accession>
<evidence type="ECO:0000256" key="5">
    <source>
        <dbReference type="ARBA" id="ARBA00004496"/>
    </source>
</evidence>
<dbReference type="PANTHER" id="PTHR47230">
    <property type="entry name" value="TIR DOMAIN-CONTAINING ADAPTER MOLECULE 1"/>
    <property type="match status" value="1"/>
</dbReference>
<evidence type="ECO:0000256" key="17">
    <source>
        <dbReference type="ARBA" id="ARBA00023136"/>
    </source>
</evidence>
<dbReference type="OMA" id="YCIKPGI"/>
<dbReference type="GO" id="GO:0005794">
    <property type="term" value="C:Golgi apparatus"/>
    <property type="evidence" value="ECO:0007669"/>
    <property type="project" value="UniProtKB-SubCell"/>
</dbReference>
<dbReference type="Gene3D" id="3.40.50.10140">
    <property type="entry name" value="Toll/interleukin-1 receptor homology (TIR) domain"/>
    <property type="match status" value="1"/>
</dbReference>
<reference evidence="26" key="1">
    <citation type="submission" date="2025-08" db="UniProtKB">
        <authorList>
            <consortium name="Ensembl"/>
        </authorList>
    </citation>
    <scope>IDENTIFICATION</scope>
</reference>
<dbReference type="GO" id="GO:0006954">
    <property type="term" value="P:inflammatory response"/>
    <property type="evidence" value="ECO:0007669"/>
    <property type="project" value="UniProtKB-KW"/>
</dbReference>
<keyword evidence="18" id="KW-0395">Inflammatory response</keyword>
<evidence type="ECO:0000256" key="16">
    <source>
        <dbReference type="ARBA" id="ARBA00023034"/>
    </source>
</evidence>
<evidence type="ECO:0000259" key="25">
    <source>
        <dbReference type="PROSITE" id="PS50104"/>
    </source>
</evidence>
<reference evidence="26" key="2">
    <citation type="submission" date="2025-09" db="UniProtKB">
        <authorList>
            <consortium name="Ensembl"/>
        </authorList>
    </citation>
    <scope>IDENTIFICATION</scope>
</reference>
<evidence type="ECO:0000256" key="11">
    <source>
        <dbReference type="ARBA" id="ARBA00022588"/>
    </source>
</evidence>
<dbReference type="GO" id="GO:0035591">
    <property type="term" value="F:signaling adaptor activity"/>
    <property type="evidence" value="ECO:0007669"/>
    <property type="project" value="TreeGrafter"/>
</dbReference>
<sequence length="230" mass="26830">MLAGEFWKWNSTHLSVSEFENHCSRVKLKPSDILIIMKPKCVSRNQHHFNRNSTLENCSHSSIQDVNASSDESEDGFYRFVILHAEEDIEEAVRVQDLLQNEYCIKPGIIFAEMPSGRHLLENLTDAINDSAWIIILLTENFLRDLWCEFQSYTSLLGALTIPHKHNSVIPMRPRNRPLPWERTPFILQCVNILQEDSPGFSAQVKKTFQEAQYRQQEKVWRYGRKKEVA</sequence>
<dbReference type="GO" id="GO:0005770">
    <property type="term" value="C:late endosome"/>
    <property type="evidence" value="ECO:0007669"/>
    <property type="project" value="UniProtKB-SubCell"/>
</dbReference>
<evidence type="ECO:0000256" key="4">
    <source>
        <dbReference type="ARBA" id="ARBA00004412"/>
    </source>
</evidence>
<keyword evidence="12" id="KW-0519">Myristate</keyword>
<keyword evidence="8" id="KW-1003">Cell membrane</keyword>
<evidence type="ECO:0000256" key="6">
    <source>
        <dbReference type="ARBA" id="ARBA00004555"/>
    </source>
</evidence>
<keyword evidence="11" id="KW-0399">Innate immunity</keyword>
<dbReference type="FunFam" id="3.40.50.10140:FF:000014">
    <property type="entry name" value="TIR domain-containing adapter molecule 2"/>
    <property type="match status" value="1"/>
</dbReference>
<dbReference type="GO" id="GO:0032481">
    <property type="term" value="P:positive regulation of type I interferon production"/>
    <property type="evidence" value="ECO:0007669"/>
    <property type="project" value="TreeGrafter"/>
</dbReference>
<keyword evidence="10" id="KW-0597">Phosphoprotein</keyword>
<dbReference type="GeneTree" id="ENSGT00940000165590"/>
<evidence type="ECO:0000256" key="10">
    <source>
        <dbReference type="ARBA" id="ARBA00022553"/>
    </source>
</evidence>
<name>A0A670XQS3_PSETE</name>
<dbReference type="InterPro" id="IPR046946">
    <property type="entry name" value="TCAM1/2"/>
</dbReference>
<dbReference type="SUPFAM" id="SSF52200">
    <property type="entry name" value="Toll/Interleukin receptor TIR domain"/>
    <property type="match status" value="1"/>
</dbReference>
<keyword evidence="15" id="KW-0391">Immunity</keyword>
<comment type="subunit">
    <text evidence="22">Homodimer. Interacts with TLR4, TICAM1, IRF3 and IRF7 in response to LPS. Interacts with IL1R1, IL1RAP, IRAK2, IRAK3 and TRAF6. Interacts with protein kinase-inactive mutants of IRAK1 and IRAK4. Isoform 1 interacts with isoform 2; the interaction occurs in late endosomes and disrupts the interaction between isoform 1 and TICAM1. Interacts with MYD88; the interaction decreases after IL-18 stimulation in a time-dependent manner. Interacts with IL18R1 and IL18RAP. Interacts with TLR2. Interacts with RAB11FIP2.</text>
</comment>
<dbReference type="GO" id="GO:0071651">
    <property type="term" value="P:positive regulation of chemokine (C-C motif) ligand 5 production"/>
    <property type="evidence" value="ECO:0007669"/>
    <property type="project" value="UniProtKB-ARBA"/>
</dbReference>
<evidence type="ECO:0000256" key="19">
    <source>
        <dbReference type="ARBA" id="ARBA00023273"/>
    </source>
</evidence>
<keyword evidence="20" id="KW-0449">Lipoprotein</keyword>
<dbReference type="PANTHER" id="PTHR47230:SF2">
    <property type="entry name" value="TIR DOMAIN-CONTAINING ADAPTER MOLECULE 2"/>
    <property type="match status" value="1"/>
</dbReference>
<dbReference type="InterPro" id="IPR035897">
    <property type="entry name" value="Toll_tir_struct_dom_sf"/>
</dbReference>
<evidence type="ECO:0000313" key="26">
    <source>
        <dbReference type="Ensembl" id="ENSPTXP00000001656.1"/>
    </source>
</evidence>
<dbReference type="InterPro" id="IPR000157">
    <property type="entry name" value="TIR_dom"/>
</dbReference>
<keyword evidence="17" id="KW-0472">Membrane</keyword>
<dbReference type="Pfam" id="PF13676">
    <property type="entry name" value="TIR_2"/>
    <property type="match status" value="1"/>
</dbReference>
<evidence type="ECO:0000313" key="27">
    <source>
        <dbReference type="Proteomes" id="UP000472273"/>
    </source>
</evidence>
<feature type="domain" description="TIR" evidence="25">
    <location>
        <begin position="76"/>
        <end position="209"/>
    </location>
</feature>